<dbReference type="InterPro" id="IPR050671">
    <property type="entry name" value="CD300_family_receptors"/>
</dbReference>
<dbReference type="InterPro" id="IPR013783">
    <property type="entry name" value="Ig-like_fold"/>
</dbReference>
<protein>
    <recommendedName>
        <fullName evidence="7">Immunoglobulin V-set domain-containing protein</fullName>
    </recommendedName>
</protein>
<dbReference type="Gene3D" id="2.60.40.10">
    <property type="entry name" value="Immunoglobulins"/>
    <property type="match status" value="1"/>
</dbReference>
<keyword evidence="6" id="KW-1185">Reference proteome</keyword>
<evidence type="ECO:0000256" key="3">
    <source>
        <dbReference type="ARBA" id="ARBA00023136"/>
    </source>
</evidence>
<dbReference type="Proteomes" id="UP000264840">
    <property type="component" value="Unplaced"/>
</dbReference>
<feature type="compositionally biased region" description="Polar residues" evidence="4">
    <location>
        <begin position="195"/>
        <end position="204"/>
    </location>
</feature>
<dbReference type="InterPro" id="IPR036179">
    <property type="entry name" value="Ig-like_dom_sf"/>
</dbReference>
<proteinExistence type="predicted"/>
<evidence type="ECO:0000256" key="2">
    <source>
        <dbReference type="ARBA" id="ARBA00022692"/>
    </source>
</evidence>
<dbReference type="GeneTree" id="ENSGT00720000109813"/>
<comment type="subcellular location">
    <subcellularLocation>
        <location evidence="1">Membrane</location>
    </subcellularLocation>
</comment>
<reference evidence="5" key="2">
    <citation type="submission" date="2025-09" db="UniProtKB">
        <authorList>
            <consortium name="Ensembl"/>
        </authorList>
    </citation>
    <scope>IDENTIFICATION</scope>
</reference>
<sequence length="221" mass="25169">MVIMHVLTANSTITCGYPDVYESHIKFFCKKKHFACEDILSTKSSSKSKGKFTLTGMREITLNDSGTYWCGAERPDNQTSNVFFGRLFLTVVGQEFYLHFLFPVRSNINCSTVCFHSFLQENIYEEFQEHLEYPDSETATNTVYLTVNPPNQPDSLHYSTINFQSRSNRAGGETLTVKPSSSAYKYSAVTFSKRPTNSSVNQLHRPTEESLYSRVKRTGKN</sequence>
<name>A0A3Q2WQA7_HAPBU</name>
<evidence type="ECO:0000313" key="5">
    <source>
        <dbReference type="Ensembl" id="ENSHBUP00000024344.1"/>
    </source>
</evidence>
<dbReference type="OMA" id="HFACEDI"/>
<evidence type="ECO:0000313" key="6">
    <source>
        <dbReference type="Proteomes" id="UP000264840"/>
    </source>
</evidence>
<feature type="region of interest" description="Disordered" evidence="4">
    <location>
        <begin position="195"/>
        <end position="221"/>
    </location>
</feature>
<dbReference type="GO" id="GO:0005886">
    <property type="term" value="C:plasma membrane"/>
    <property type="evidence" value="ECO:0007669"/>
    <property type="project" value="TreeGrafter"/>
</dbReference>
<dbReference type="PANTHER" id="PTHR11860:SF118">
    <property type="entry name" value="CMRF35-LIKE MOLECULE 3-RELATED"/>
    <property type="match status" value="1"/>
</dbReference>
<reference evidence="5" key="1">
    <citation type="submission" date="2025-08" db="UniProtKB">
        <authorList>
            <consortium name="Ensembl"/>
        </authorList>
    </citation>
    <scope>IDENTIFICATION</scope>
</reference>
<evidence type="ECO:0008006" key="7">
    <source>
        <dbReference type="Google" id="ProtNLM"/>
    </source>
</evidence>
<dbReference type="STRING" id="8153.ENSHBUP00000024344"/>
<organism evidence="5 6">
    <name type="scientific">Haplochromis burtoni</name>
    <name type="common">Burton's mouthbrooder</name>
    <name type="synonym">Chromis burtoni</name>
    <dbReference type="NCBI Taxonomy" id="8153"/>
    <lineage>
        <taxon>Eukaryota</taxon>
        <taxon>Metazoa</taxon>
        <taxon>Chordata</taxon>
        <taxon>Craniata</taxon>
        <taxon>Vertebrata</taxon>
        <taxon>Euteleostomi</taxon>
        <taxon>Actinopterygii</taxon>
        <taxon>Neopterygii</taxon>
        <taxon>Teleostei</taxon>
        <taxon>Neoteleostei</taxon>
        <taxon>Acanthomorphata</taxon>
        <taxon>Ovalentaria</taxon>
        <taxon>Cichlomorphae</taxon>
        <taxon>Cichliformes</taxon>
        <taxon>Cichlidae</taxon>
        <taxon>African cichlids</taxon>
        <taxon>Pseudocrenilabrinae</taxon>
        <taxon>Haplochromini</taxon>
        <taxon>Haplochromis</taxon>
    </lineage>
</organism>
<dbReference type="PANTHER" id="PTHR11860">
    <property type="entry name" value="POLYMERIC-IMMUNOGLOBULIN RECEPTOR"/>
    <property type="match status" value="1"/>
</dbReference>
<evidence type="ECO:0000256" key="1">
    <source>
        <dbReference type="ARBA" id="ARBA00004370"/>
    </source>
</evidence>
<keyword evidence="3" id="KW-0472">Membrane</keyword>
<evidence type="ECO:0000256" key="4">
    <source>
        <dbReference type="SAM" id="MobiDB-lite"/>
    </source>
</evidence>
<dbReference type="GO" id="GO:0004888">
    <property type="term" value="F:transmembrane signaling receptor activity"/>
    <property type="evidence" value="ECO:0007669"/>
    <property type="project" value="TreeGrafter"/>
</dbReference>
<dbReference type="SUPFAM" id="SSF48726">
    <property type="entry name" value="Immunoglobulin"/>
    <property type="match status" value="1"/>
</dbReference>
<dbReference type="Ensembl" id="ENSHBUT00000008777.1">
    <property type="protein sequence ID" value="ENSHBUP00000024344.1"/>
    <property type="gene ID" value="ENSHBUG00000005693.1"/>
</dbReference>
<accession>A0A3Q2WQA7</accession>
<keyword evidence="2" id="KW-0812">Transmembrane</keyword>
<dbReference type="AlphaFoldDB" id="A0A3Q2WQA7"/>